<feature type="compositionally biased region" description="Gly residues" evidence="1">
    <location>
        <begin position="1064"/>
        <end position="1073"/>
    </location>
</feature>
<dbReference type="SMART" id="SM00288">
    <property type="entry name" value="VHS"/>
    <property type="match status" value="1"/>
</dbReference>
<dbReference type="CDD" id="cd21383">
    <property type="entry name" value="GAT_GGA_Tom1-like"/>
    <property type="match status" value="1"/>
</dbReference>
<feature type="compositionally biased region" description="Gly residues" evidence="1">
    <location>
        <begin position="94"/>
        <end position="103"/>
    </location>
</feature>
<dbReference type="GO" id="GO:0007015">
    <property type="term" value="P:actin filament organization"/>
    <property type="evidence" value="ECO:0007669"/>
    <property type="project" value="InterPro"/>
</dbReference>
<keyword evidence="4" id="KW-1185">Reference proteome</keyword>
<feature type="domain" description="VHS" evidence="2">
    <location>
        <begin position="334"/>
        <end position="448"/>
    </location>
</feature>
<feature type="region of interest" description="Disordered" evidence="1">
    <location>
        <begin position="533"/>
        <end position="559"/>
    </location>
</feature>
<dbReference type="GO" id="GO:0030479">
    <property type="term" value="C:actin cortical patch"/>
    <property type="evidence" value="ECO:0007669"/>
    <property type="project" value="TreeGrafter"/>
</dbReference>
<feature type="compositionally biased region" description="Pro residues" evidence="1">
    <location>
        <begin position="917"/>
        <end position="930"/>
    </location>
</feature>
<dbReference type="GO" id="GO:0007034">
    <property type="term" value="P:vacuolar transport"/>
    <property type="evidence" value="ECO:0007669"/>
    <property type="project" value="UniProtKB-ARBA"/>
</dbReference>
<feature type="compositionally biased region" description="Basic and acidic residues" evidence="1">
    <location>
        <begin position="1042"/>
        <end position="1052"/>
    </location>
</feature>
<feature type="region of interest" description="Disordered" evidence="1">
    <location>
        <begin position="284"/>
        <end position="309"/>
    </location>
</feature>
<dbReference type="GO" id="GO:0051666">
    <property type="term" value="P:actin cortical patch localization"/>
    <property type="evidence" value="ECO:0007669"/>
    <property type="project" value="TreeGrafter"/>
</dbReference>
<dbReference type="InterPro" id="IPR002014">
    <property type="entry name" value="VHS_dom"/>
</dbReference>
<feature type="compositionally biased region" description="Low complexity" evidence="1">
    <location>
        <begin position="221"/>
        <end position="242"/>
    </location>
</feature>
<dbReference type="PANTHER" id="PTHR47789">
    <property type="entry name" value="LAS SEVENTEEN-BINDING PROTEIN 5"/>
    <property type="match status" value="1"/>
</dbReference>
<gene>
    <name evidence="3" type="ORF">M408DRAFT_328944</name>
</gene>
<feature type="compositionally biased region" description="Low complexity" evidence="1">
    <location>
        <begin position="795"/>
        <end position="821"/>
    </location>
</feature>
<proteinExistence type="predicted"/>
<dbReference type="Gene3D" id="1.20.58.160">
    <property type="match status" value="1"/>
</dbReference>
<feature type="compositionally biased region" description="Pro residues" evidence="1">
    <location>
        <begin position="822"/>
        <end position="831"/>
    </location>
</feature>
<feature type="compositionally biased region" description="Polar residues" evidence="1">
    <location>
        <begin position="80"/>
        <end position="91"/>
    </location>
</feature>
<dbReference type="GO" id="GO:0006897">
    <property type="term" value="P:endocytosis"/>
    <property type="evidence" value="ECO:0007669"/>
    <property type="project" value="InterPro"/>
</dbReference>
<dbReference type="GO" id="GO:0043130">
    <property type="term" value="F:ubiquitin binding"/>
    <property type="evidence" value="ECO:0007669"/>
    <property type="project" value="InterPro"/>
</dbReference>
<feature type="region of interest" description="Disordered" evidence="1">
    <location>
        <begin position="1042"/>
        <end position="1084"/>
    </location>
</feature>
<dbReference type="CDD" id="cd16980">
    <property type="entry name" value="VHS_Lsb5"/>
    <property type="match status" value="1"/>
</dbReference>
<dbReference type="HOGENOM" id="CLU_010003_0_0_1"/>
<feature type="region of interest" description="Disordered" evidence="1">
    <location>
        <begin position="731"/>
        <end position="1021"/>
    </location>
</feature>
<dbReference type="OrthoDB" id="10255964at2759"/>
<dbReference type="STRING" id="933852.A0A0C3BCV8"/>
<dbReference type="InterPro" id="IPR038425">
    <property type="entry name" value="GAT_sf"/>
</dbReference>
<feature type="region of interest" description="Disordered" evidence="1">
    <location>
        <begin position="632"/>
        <end position="670"/>
    </location>
</feature>
<reference evidence="3 4" key="1">
    <citation type="submission" date="2014-04" db="EMBL/GenBank/DDBJ databases">
        <authorList>
            <consortium name="DOE Joint Genome Institute"/>
            <person name="Kuo A."/>
            <person name="Zuccaro A."/>
            <person name="Kohler A."/>
            <person name="Nagy L.G."/>
            <person name="Floudas D."/>
            <person name="Copeland A."/>
            <person name="Barry K.W."/>
            <person name="Cichocki N."/>
            <person name="Veneault-Fourrey C."/>
            <person name="LaButti K."/>
            <person name="Lindquist E.A."/>
            <person name="Lipzen A."/>
            <person name="Lundell T."/>
            <person name="Morin E."/>
            <person name="Murat C."/>
            <person name="Sun H."/>
            <person name="Tunlid A."/>
            <person name="Henrissat B."/>
            <person name="Grigoriev I.V."/>
            <person name="Hibbett D.S."/>
            <person name="Martin F."/>
            <person name="Nordberg H.P."/>
            <person name="Cantor M.N."/>
            <person name="Hua S.X."/>
        </authorList>
    </citation>
    <scope>NUCLEOTIDE SEQUENCE [LARGE SCALE GENOMIC DNA]</scope>
    <source>
        <strain evidence="3 4">MAFF 305830</strain>
    </source>
</reference>
<feature type="region of interest" description="Disordered" evidence="1">
    <location>
        <begin position="162"/>
        <end position="248"/>
    </location>
</feature>
<feature type="compositionally biased region" description="Polar residues" evidence="1">
    <location>
        <begin position="879"/>
        <end position="900"/>
    </location>
</feature>
<feature type="compositionally biased region" description="Low complexity" evidence="1">
    <location>
        <begin position="738"/>
        <end position="772"/>
    </location>
</feature>
<sequence>MKLFRNPRPTKQNPTSSNAPRSPPPSSADNPSLRGGDLSSRIEPYTFGSPSPPPPPSASASASAVTPIHAALHTHRQGHQTHGSIPQNLSMPASGGGLTGGDGTSRRQSMRARPSQEDPWVVVTNGAGDPTADSRSSSIASLMQPVLGATGATAPYISTHFVHQQHQRGEPPGNNNGSNNGSNNTAIPSPSPVVAPPPSSSVRNPQPPSKPAQSRPPPTSTTPQPTSQQQIQQLQQQQQSPPKMNGQVVYPPEQQQQLAPQEAMYANGNNNNMYAPVMTMNMGGGGQAQREGSIHSQQDKSWTRGLFGTSTGREKEANAELMRMIGFLTAAAPDDWNLVLEVCERASSNESAAKEAAKALRREFKYGEPSAQLSAARLWAIMLQNATDTFILQTASRKFLENLEEVINSEATSPVVRERLLDVLASAAYVYGKKPGKEGFASTWRKVRPTWKPAEGVPFDQEDGLFESAFPRRAGAGAVGPGVMQGTGVGVATMGMQPAQGQPVAGVNLKEDRNRRDRDRDKYLTHLAQQRAYEGAQQHPQPYRASPTPAVPSRRDRGIIPPEEDMRRLLQECDVARNNAQVLSQALPFATPNTLGVDPVIQEFHNKCRASQELIVAQIPWASAGAERSRLAAANAKKNARDSGSDSAQGKLSKSRQNGSAAPPTPPTDLTKEEKLLAALLTANQELVDVFRIYEELEKLAFDEMEEKEVAKRSRVETKLNRTQIQYIGPDGSLLMEPAGTGASSSRSGSPAIPSASSRTTSATSLPSGAASPAPPAGGKGSGRDLPLPPADHLSAPSSNTSSVPPSPMGYPQQQQQQQPHSQPPANPSSPLPQHTPQAAPQAPPTQPHHAHHSSHASLSGHPTLNLPPAAPHGPRQPAGNNNNRSRTPSPDRNGNFTPSHTPPATAHAQQHLVPNPNDPYGPPSHPPPQFTRGGATGAAGATGPPPGLTRIDVEGARGYLSDEEGLMTPVKPSAKAMGKRKAPAEETPDEEELERRENEELEEAYIRSTAPPPEGDETPTRTVHYLYDAAAERAKELDRLEKEEAEQERLRSLQRSSVQRIPGMGGGSGAGILGAMNVAKSPA</sequence>
<dbReference type="GO" id="GO:0035091">
    <property type="term" value="F:phosphatidylinositol binding"/>
    <property type="evidence" value="ECO:0007669"/>
    <property type="project" value="InterPro"/>
</dbReference>
<name>A0A0C3BCV8_SERVB</name>
<evidence type="ECO:0000256" key="1">
    <source>
        <dbReference type="SAM" id="MobiDB-lite"/>
    </source>
</evidence>
<dbReference type="PROSITE" id="PS50179">
    <property type="entry name" value="VHS"/>
    <property type="match status" value="1"/>
</dbReference>
<evidence type="ECO:0000259" key="2">
    <source>
        <dbReference type="PROSITE" id="PS50179"/>
    </source>
</evidence>
<feature type="compositionally biased region" description="Polar residues" evidence="1">
    <location>
        <begin position="645"/>
        <end position="660"/>
    </location>
</feature>
<reference evidence="4" key="2">
    <citation type="submission" date="2015-01" db="EMBL/GenBank/DDBJ databases">
        <title>Evolutionary Origins and Diversification of the Mycorrhizal Mutualists.</title>
        <authorList>
            <consortium name="DOE Joint Genome Institute"/>
            <consortium name="Mycorrhizal Genomics Consortium"/>
            <person name="Kohler A."/>
            <person name="Kuo A."/>
            <person name="Nagy L.G."/>
            <person name="Floudas D."/>
            <person name="Copeland A."/>
            <person name="Barry K.W."/>
            <person name="Cichocki N."/>
            <person name="Veneault-Fourrey C."/>
            <person name="LaButti K."/>
            <person name="Lindquist E.A."/>
            <person name="Lipzen A."/>
            <person name="Lundell T."/>
            <person name="Morin E."/>
            <person name="Murat C."/>
            <person name="Riley R."/>
            <person name="Ohm R."/>
            <person name="Sun H."/>
            <person name="Tunlid A."/>
            <person name="Henrissat B."/>
            <person name="Grigoriev I.V."/>
            <person name="Hibbett D.S."/>
            <person name="Martin F."/>
        </authorList>
    </citation>
    <scope>NUCLEOTIDE SEQUENCE [LARGE SCALE GENOMIC DNA]</scope>
    <source>
        <strain evidence="4">MAFF 305830</strain>
    </source>
</reference>
<dbReference type="PANTHER" id="PTHR47789:SF2">
    <property type="entry name" value="VHS DOMAIN-CONTAINING PROTEIN"/>
    <property type="match status" value="1"/>
</dbReference>
<dbReference type="Proteomes" id="UP000054097">
    <property type="component" value="Unassembled WGS sequence"/>
</dbReference>
<evidence type="ECO:0000313" key="4">
    <source>
        <dbReference type="Proteomes" id="UP000054097"/>
    </source>
</evidence>
<dbReference type="InterPro" id="IPR008942">
    <property type="entry name" value="ENTH_VHS"/>
</dbReference>
<accession>A0A0C3BCV8</accession>
<feature type="region of interest" description="Disordered" evidence="1">
    <location>
        <begin position="1"/>
        <end position="137"/>
    </location>
</feature>
<feature type="compositionally biased region" description="Low complexity" evidence="1">
    <location>
        <begin position="173"/>
        <end position="184"/>
    </location>
</feature>
<evidence type="ECO:0000313" key="3">
    <source>
        <dbReference type="EMBL" id="KIM29286.1"/>
    </source>
</evidence>
<dbReference type="InterPro" id="IPR045007">
    <property type="entry name" value="LSB5"/>
</dbReference>
<dbReference type="SUPFAM" id="SSF48464">
    <property type="entry name" value="ENTH/VHS domain"/>
    <property type="match status" value="1"/>
</dbReference>
<organism evidence="3 4">
    <name type="scientific">Serendipita vermifera MAFF 305830</name>
    <dbReference type="NCBI Taxonomy" id="933852"/>
    <lineage>
        <taxon>Eukaryota</taxon>
        <taxon>Fungi</taxon>
        <taxon>Dikarya</taxon>
        <taxon>Basidiomycota</taxon>
        <taxon>Agaricomycotina</taxon>
        <taxon>Agaricomycetes</taxon>
        <taxon>Sebacinales</taxon>
        <taxon>Serendipitaceae</taxon>
        <taxon>Serendipita</taxon>
    </lineage>
</organism>
<feature type="compositionally biased region" description="Pro residues" evidence="1">
    <location>
        <begin position="189"/>
        <end position="220"/>
    </location>
</feature>
<feature type="compositionally biased region" description="Low complexity" evidence="1">
    <location>
        <begin position="832"/>
        <end position="841"/>
    </location>
</feature>
<dbReference type="Gene3D" id="1.25.40.90">
    <property type="match status" value="1"/>
</dbReference>
<protein>
    <recommendedName>
        <fullName evidence="2">VHS domain-containing protein</fullName>
    </recommendedName>
</protein>
<dbReference type="SUPFAM" id="SSF89009">
    <property type="entry name" value="GAT-like domain"/>
    <property type="match status" value="1"/>
</dbReference>
<dbReference type="EMBL" id="KN824289">
    <property type="protein sequence ID" value="KIM29286.1"/>
    <property type="molecule type" value="Genomic_DNA"/>
</dbReference>
<dbReference type="AlphaFoldDB" id="A0A0C3BCV8"/>
<dbReference type="Pfam" id="PF00790">
    <property type="entry name" value="VHS"/>
    <property type="match status" value="1"/>
</dbReference>